<dbReference type="PANTHER" id="PTHR33349">
    <property type="entry name" value="EMB|CAB62594.1"/>
    <property type="match status" value="1"/>
</dbReference>
<accession>A0ABY9DD61</accession>
<feature type="region of interest" description="Disordered" evidence="1">
    <location>
        <begin position="1"/>
        <end position="33"/>
    </location>
</feature>
<organism evidence="3 4">
    <name type="scientific">Vitis vinifera</name>
    <name type="common">Grape</name>
    <dbReference type="NCBI Taxonomy" id="29760"/>
    <lineage>
        <taxon>Eukaryota</taxon>
        <taxon>Viridiplantae</taxon>
        <taxon>Streptophyta</taxon>
        <taxon>Embryophyta</taxon>
        <taxon>Tracheophyta</taxon>
        <taxon>Spermatophyta</taxon>
        <taxon>Magnoliopsida</taxon>
        <taxon>eudicotyledons</taxon>
        <taxon>Gunneridae</taxon>
        <taxon>Pentapetalae</taxon>
        <taxon>rosids</taxon>
        <taxon>Vitales</taxon>
        <taxon>Vitaceae</taxon>
        <taxon>Viteae</taxon>
        <taxon>Vitis</taxon>
    </lineage>
</organism>
<feature type="domain" description="Calmodulin-binding" evidence="2">
    <location>
        <begin position="431"/>
        <end position="545"/>
    </location>
</feature>
<dbReference type="Pfam" id="PF07839">
    <property type="entry name" value="CaM_binding"/>
    <property type="match status" value="1"/>
</dbReference>
<evidence type="ECO:0000313" key="3">
    <source>
        <dbReference type="EMBL" id="WKA04691.1"/>
    </source>
</evidence>
<protein>
    <recommendedName>
        <fullName evidence="2">Calmodulin-binding domain-containing protein</fullName>
    </recommendedName>
</protein>
<dbReference type="PANTHER" id="PTHR33349:SF1">
    <property type="entry name" value="EMB|CAB62594.1"/>
    <property type="match status" value="1"/>
</dbReference>
<evidence type="ECO:0000256" key="1">
    <source>
        <dbReference type="SAM" id="MobiDB-lite"/>
    </source>
</evidence>
<dbReference type="SMART" id="SM01054">
    <property type="entry name" value="CaM_binding"/>
    <property type="match status" value="1"/>
</dbReference>
<dbReference type="Proteomes" id="UP001227230">
    <property type="component" value="Chromosome 14"/>
</dbReference>
<keyword evidence="4" id="KW-1185">Reference proteome</keyword>
<feature type="compositionally biased region" description="Acidic residues" evidence="1">
    <location>
        <begin position="389"/>
        <end position="399"/>
    </location>
</feature>
<feature type="region of interest" description="Disordered" evidence="1">
    <location>
        <begin position="150"/>
        <end position="212"/>
    </location>
</feature>
<gene>
    <name evidence="3" type="ORF">VitviT2T_022701</name>
</gene>
<dbReference type="EMBL" id="CP126661">
    <property type="protein sequence ID" value="WKA04691.1"/>
    <property type="molecule type" value="Genomic_DNA"/>
</dbReference>
<feature type="compositionally biased region" description="Low complexity" evidence="1">
    <location>
        <begin position="352"/>
        <end position="374"/>
    </location>
</feature>
<evidence type="ECO:0000259" key="2">
    <source>
        <dbReference type="SMART" id="SM01054"/>
    </source>
</evidence>
<proteinExistence type="predicted"/>
<feature type="region of interest" description="Disordered" evidence="1">
    <location>
        <begin position="464"/>
        <end position="492"/>
    </location>
</feature>
<sequence length="557" mass="61078">MAEESIDMPMSPEMTKPGGGNIRRNSTGTPFFLSSGEKPVPHYLRASIGSCHDFCKYGRKHAFEAKARSPIRKINITSQPPDAKNPVDKVVQAERKRATMVKLKPSPNSKAGFPQSTKIIKLEVSSPSKKVEVSLKHASANARGITDVSSTMNKVEASSKRAPPNARGITQNAKHTTPVKLKPMAVKPLASPDPLKGSSGRRNSDINIGPKTGISKVLVSPAARLSPKHSVDVASLDARKNRSLDVVSPLKNQNRIRKAEPQQPKNNKIQEKTLRTTLFRKPSINRVTSLNARKYKNLKVVSPLKNLNRTRKAEIQPPDDGKVIEKTLYVVMTDTDNKTLGSAPDGSPTIKLSPSPSLSPAESSSQPTSPSLSSQEEEDQGESEYTISDADDFILEDNETGNMNEAENSEGEYKRRPQKAGLVHSEDEECSAVKLNFRRGKVLDLHSENKGPRRLRFRRGKLLGENQNGKNDAGRRSFKRRGVDGDTNGTKDESEKVVLRHQDVQGKKDAQGLLNNVIEETASKLVETRKSKVKALVGAFETVISLQETKPSTNTVT</sequence>
<reference evidence="3 4" key="1">
    <citation type="journal article" date="2023" name="Hortic Res">
        <title>The complete reference genome for grapevine (Vitis vinifera L.) genetics and breeding.</title>
        <authorList>
            <person name="Shi X."/>
            <person name="Cao S."/>
            <person name="Wang X."/>
            <person name="Huang S."/>
            <person name="Wang Y."/>
            <person name="Liu Z."/>
            <person name="Liu W."/>
            <person name="Leng X."/>
            <person name="Peng Y."/>
            <person name="Wang N."/>
            <person name="Wang Y."/>
            <person name="Ma Z."/>
            <person name="Xu X."/>
            <person name="Zhang F."/>
            <person name="Xue H."/>
            <person name="Zhong H."/>
            <person name="Wang Y."/>
            <person name="Zhang K."/>
            <person name="Velt A."/>
            <person name="Avia K."/>
            <person name="Holtgrawe D."/>
            <person name="Grimplet J."/>
            <person name="Matus J.T."/>
            <person name="Ware D."/>
            <person name="Wu X."/>
            <person name="Wang H."/>
            <person name="Liu C."/>
            <person name="Fang Y."/>
            <person name="Rustenholz C."/>
            <person name="Cheng Z."/>
            <person name="Xiao H."/>
            <person name="Zhou Y."/>
        </authorList>
    </citation>
    <scope>NUCLEOTIDE SEQUENCE [LARGE SCALE GENOMIC DNA]</scope>
    <source>
        <strain evidence="4">cv. Pinot noir / PN40024</strain>
        <tissue evidence="3">Leaf</tissue>
    </source>
</reference>
<feature type="region of interest" description="Disordered" evidence="1">
    <location>
        <begin position="337"/>
        <end position="422"/>
    </location>
</feature>
<dbReference type="InterPro" id="IPR012417">
    <property type="entry name" value="CaM-bd_dom_pln"/>
</dbReference>
<feature type="compositionally biased region" description="Basic and acidic residues" evidence="1">
    <location>
        <begin position="481"/>
        <end position="492"/>
    </location>
</feature>
<evidence type="ECO:0000313" key="4">
    <source>
        <dbReference type="Proteomes" id="UP001227230"/>
    </source>
</evidence>
<name>A0ABY9DD61_VITVI</name>